<dbReference type="Proteomes" id="UP000784294">
    <property type="component" value="Unassembled WGS sequence"/>
</dbReference>
<comment type="caution">
    <text evidence="1">The sequence shown here is derived from an EMBL/GenBank/DDBJ whole genome shotgun (WGS) entry which is preliminary data.</text>
</comment>
<dbReference type="AlphaFoldDB" id="A0A3S5CLV2"/>
<name>A0A3S5CLV2_9PLAT</name>
<proteinExistence type="predicted"/>
<evidence type="ECO:0000313" key="1">
    <source>
        <dbReference type="EMBL" id="VEL19167.1"/>
    </source>
</evidence>
<sequence length="131" mass="14273">MLEDFLYGAILILRASIDKTSRAEEAAAVAGAVSRGLQQHHHRVTGAPSAMTNGGEAQHIAGRSREGELIGFPTNLQATAGESQFQEAVINTIAEFAKNLPDTQKIEILKFILNFDPMVKYNARCSKIYTI</sequence>
<accession>A0A3S5CLV2</accession>
<keyword evidence="2" id="KW-1185">Reference proteome</keyword>
<reference evidence="1" key="1">
    <citation type="submission" date="2018-11" db="EMBL/GenBank/DDBJ databases">
        <authorList>
            <consortium name="Pathogen Informatics"/>
        </authorList>
    </citation>
    <scope>NUCLEOTIDE SEQUENCE</scope>
</reference>
<dbReference type="EMBL" id="CAAALY010040432">
    <property type="protein sequence ID" value="VEL19167.1"/>
    <property type="molecule type" value="Genomic_DNA"/>
</dbReference>
<protein>
    <submittedName>
        <fullName evidence="1">Uncharacterized protein</fullName>
    </submittedName>
</protein>
<gene>
    <name evidence="1" type="ORF">PXEA_LOCUS12607</name>
</gene>
<organism evidence="1 2">
    <name type="scientific">Protopolystoma xenopodis</name>
    <dbReference type="NCBI Taxonomy" id="117903"/>
    <lineage>
        <taxon>Eukaryota</taxon>
        <taxon>Metazoa</taxon>
        <taxon>Spiralia</taxon>
        <taxon>Lophotrochozoa</taxon>
        <taxon>Platyhelminthes</taxon>
        <taxon>Monogenea</taxon>
        <taxon>Polyopisthocotylea</taxon>
        <taxon>Polystomatidea</taxon>
        <taxon>Polystomatidae</taxon>
        <taxon>Protopolystoma</taxon>
    </lineage>
</organism>
<dbReference type="OrthoDB" id="19232at2759"/>
<evidence type="ECO:0000313" key="2">
    <source>
        <dbReference type="Proteomes" id="UP000784294"/>
    </source>
</evidence>